<organism evidence="3 4">
    <name type="scientific">Hyphomonas atlantica</name>
    <dbReference type="NCBI Taxonomy" id="1280948"/>
    <lineage>
        <taxon>Bacteria</taxon>
        <taxon>Pseudomonadati</taxon>
        <taxon>Pseudomonadota</taxon>
        <taxon>Alphaproteobacteria</taxon>
        <taxon>Hyphomonadales</taxon>
        <taxon>Hyphomonadaceae</taxon>
        <taxon>Hyphomonas</taxon>
    </lineage>
</organism>
<dbReference type="InterPro" id="IPR023796">
    <property type="entry name" value="Serpin_dom"/>
</dbReference>
<comment type="caution">
    <text evidence="3">The sequence shown here is derived from an EMBL/GenBank/DDBJ whole genome shotgun (WGS) entry which is preliminary data.</text>
</comment>
<dbReference type="CDD" id="cd00172">
    <property type="entry name" value="serpin"/>
    <property type="match status" value="1"/>
</dbReference>
<dbReference type="InterPro" id="IPR042185">
    <property type="entry name" value="Serpin_sf_2"/>
</dbReference>
<dbReference type="Pfam" id="PF00079">
    <property type="entry name" value="Serpin"/>
    <property type="match status" value="1"/>
</dbReference>
<gene>
    <name evidence="3" type="ORF">DCG65_02110</name>
</gene>
<name>A0A3B9KXF9_9PROT</name>
<dbReference type="SMART" id="SM00093">
    <property type="entry name" value="SERPIN"/>
    <property type="match status" value="1"/>
</dbReference>
<dbReference type="PANTHER" id="PTHR11461:SF211">
    <property type="entry name" value="GH10112P-RELATED"/>
    <property type="match status" value="1"/>
</dbReference>
<comment type="similarity">
    <text evidence="1">Belongs to the serpin family.</text>
</comment>
<dbReference type="PANTHER" id="PTHR11461">
    <property type="entry name" value="SERINE PROTEASE INHIBITOR, SERPIN"/>
    <property type="match status" value="1"/>
</dbReference>
<evidence type="ECO:0000256" key="1">
    <source>
        <dbReference type="RuleBase" id="RU000411"/>
    </source>
</evidence>
<sequence length="439" mass="47091">MSSASLSEKHDHPGGVVRGMKRLSVILATLAVAACQPQPANNRSGQTDFAAKPHSAGSDPLAIFSMLESEAAPGDNIVYSPMSTTQAIGIVQLGARGETATQIEAVLGIREGEAGAKRLKGIREALVRDTQGATVRIANTLFLADDYRFEPAYLDVASRLFGAQADTLDFKSQPDQAVAIINGWADKATEGLVPQVVTSANLNREAAAYLANATFFEGGWQQTFRGGRDAPFLFGDGSECDFHLMEGKFSVPFAEVGGWRAVRLAYGPPKQTNSARFVLDVMMPTRRVANIPRLGAEAMAQIAAALSTAAPRNVLVEMPRFEADMRRNLIEPLRALGLSLPFDQARADLSGMSAPGSKRLYIEEAFQVAKLQVHEQGTTAAAVTVPVPVPVGVPPPFEGIQFTVDRPFVFAIRDLETDTVLFVGRIASPHQYSEPGQPE</sequence>
<dbReference type="AlphaFoldDB" id="A0A3B9KXF9"/>
<dbReference type="Proteomes" id="UP000259173">
    <property type="component" value="Unassembled WGS sequence"/>
</dbReference>
<dbReference type="GO" id="GO:0004867">
    <property type="term" value="F:serine-type endopeptidase inhibitor activity"/>
    <property type="evidence" value="ECO:0007669"/>
    <property type="project" value="InterPro"/>
</dbReference>
<reference evidence="3 4" key="1">
    <citation type="journal article" date="2018" name="Nat. Biotechnol.">
        <title>A standardized bacterial taxonomy based on genome phylogeny substantially revises the tree of life.</title>
        <authorList>
            <person name="Parks D.H."/>
            <person name="Chuvochina M."/>
            <person name="Waite D.W."/>
            <person name="Rinke C."/>
            <person name="Skarshewski A."/>
            <person name="Chaumeil P.A."/>
            <person name="Hugenholtz P."/>
        </authorList>
    </citation>
    <scope>NUCLEOTIDE SEQUENCE [LARGE SCALE GENOMIC DNA]</scope>
    <source>
        <strain evidence="3">UBA8557</strain>
    </source>
</reference>
<dbReference type="InterPro" id="IPR042178">
    <property type="entry name" value="Serpin_sf_1"/>
</dbReference>
<protein>
    <recommendedName>
        <fullName evidence="2">Serpin domain-containing protein</fullName>
    </recommendedName>
</protein>
<dbReference type="InterPro" id="IPR023795">
    <property type="entry name" value="Serpin_CS"/>
</dbReference>
<dbReference type="InterPro" id="IPR000215">
    <property type="entry name" value="Serpin_fam"/>
</dbReference>
<dbReference type="Gene3D" id="3.30.497.10">
    <property type="entry name" value="Antithrombin, subunit I, domain 2"/>
    <property type="match status" value="1"/>
</dbReference>
<evidence type="ECO:0000313" key="3">
    <source>
        <dbReference type="EMBL" id="HAE93326.1"/>
    </source>
</evidence>
<dbReference type="Gene3D" id="2.30.39.10">
    <property type="entry name" value="Alpha-1-antitrypsin, domain 1"/>
    <property type="match status" value="1"/>
</dbReference>
<evidence type="ECO:0000313" key="4">
    <source>
        <dbReference type="Proteomes" id="UP000259173"/>
    </source>
</evidence>
<dbReference type="EMBL" id="DMBR01000064">
    <property type="protein sequence ID" value="HAE93326.1"/>
    <property type="molecule type" value="Genomic_DNA"/>
</dbReference>
<feature type="domain" description="Serpin" evidence="2">
    <location>
        <begin position="61"/>
        <end position="429"/>
    </location>
</feature>
<dbReference type="SUPFAM" id="SSF56574">
    <property type="entry name" value="Serpins"/>
    <property type="match status" value="1"/>
</dbReference>
<dbReference type="InterPro" id="IPR036186">
    <property type="entry name" value="Serpin_sf"/>
</dbReference>
<dbReference type="GO" id="GO:0005615">
    <property type="term" value="C:extracellular space"/>
    <property type="evidence" value="ECO:0007669"/>
    <property type="project" value="InterPro"/>
</dbReference>
<dbReference type="PROSITE" id="PS00284">
    <property type="entry name" value="SERPIN"/>
    <property type="match status" value="1"/>
</dbReference>
<proteinExistence type="inferred from homology"/>
<accession>A0A3B9KXF9</accession>
<evidence type="ECO:0000259" key="2">
    <source>
        <dbReference type="SMART" id="SM00093"/>
    </source>
</evidence>